<dbReference type="GO" id="GO:0005524">
    <property type="term" value="F:ATP binding"/>
    <property type="evidence" value="ECO:0007669"/>
    <property type="project" value="UniProtKB-KW"/>
</dbReference>
<dbReference type="SMART" id="SM00382">
    <property type="entry name" value="AAA"/>
    <property type="match status" value="1"/>
</dbReference>
<dbReference type="Proteomes" id="UP000192319">
    <property type="component" value="Unassembled WGS sequence"/>
</dbReference>
<dbReference type="Gene3D" id="3.40.50.300">
    <property type="entry name" value="P-loop containing nucleotide triphosphate hydrolases"/>
    <property type="match status" value="1"/>
</dbReference>
<dbReference type="EMBL" id="MVHD01000022">
    <property type="protein sequence ID" value="OQZ90164.1"/>
    <property type="molecule type" value="Genomic_DNA"/>
</dbReference>
<protein>
    <submittedName>
        <fullName evidence="5">Macrolide ABC transporter ATP-binding protein</fullName>
    </submittedName>
</protein>
<dbReference type="PROSITE" id="PS00211">
    <property type="entry name" value="ABC_TRANSPORTER_1"/>
    <property type="match status" value="1"/>
</dbReference>
<organism evidence="5 6">
    <name type="scientific">Mycobacterium alsense</name>
    <dbReference type="NCBI Taxonomy" id="324058"/>
    <lineage>
        <taxon>Bacteria</taxon>
        <taxon>Bacillati</taxon>
        <taxon>Actinomycetota</taxon>
        <taxon>Actinomycetes</taxon>
        <taxon>Mycobacteriales</taxon>
        <taxon>Mycobacteriaceae</taxon>
        <taxon>Mycobacterium</taxon>
    </lineage>
</organism>
<keyword evidence="1" id="KW-0813">Transport</keyword>
<keyword evidence="2" id="KW-0547">Nucleotide-binding</keyword>
<evidence type="ECO:0000313" key="6">
    <source>
        <dbReference type="Proteomes" id="UP000192319"/>
    </source>
</evidence>
<accession>A0ABX3R866</accession>
<dbReference type="PROSITE" id="PS50893">
    <property type="entry name" value="ABC_TRANSPORTER_2"/>
    <property type="match status" value="1"/>
</dbReference>
<keyword evidence="3 5" id="KW-0067">ATP-binding</keyword>
<dbReference type="PANTHER" id="PTHR24220">
    <property type="entry name" value="IMPORT ATP-BINDING PROTEIN"/>
    <property type="match status" value="1"/>
</dbReference>
<evidence type="ECO:0000256" key="3">
    <source>
        <dbReference type="ARBA" id="ARBA00022840"/>
    </source>
</evidence>
<dbReference type="Pfam" id="PF00005">
    <property type="entry name" value="ABC_tran"/>
    <property type="match status" value="1"/>
</dbReference>
<dbReference type="InterPro" id="IPR017871">
    <property type="entry name" value="ABC_transporter-like_CS"/>
</dbReference>
<dbReference type="InterPro" id="IPR003439">
    <property type="entry name" value="ABC_transporter-like_ATP-bd"/>
</dbReference>
<keyword evidence="6" id="KW-1185">Reference proteome</keyword>
<comment type="caution">
    <text evidence="5">The sequence shown here is derived from an EMBL/GenBank/DDBJ whole genome shotgun (WGS) entry which is preliminary data.</text>
</comment>
<dbReference type="CDD" id="cd03255">
    <property type="entry name" value="ABC_MJ0796_LolCDE_FtsE"/>
    <property type="match status" value="1"/>
</dbReference>
<dbReference type="InterPro" id="IPR015854">
    <property type="entry name" value="ABC_transpr_LolD-like"/>
</dbReference>
<dbReference type="InterPro" id="IPR027417">
    <property type="entry name" value="P-loop_NTPase"/>
</dbReference>
<feature type="domain" description="ABC transporter" evidence="4">
    <location>
        <begin position="3"/>
        <end position="236"/>
    </location>
</feature>
<sequence>MALRLINVGKTYGAEPTRVVALHQVNLEVRAGEFVVLLGPSGSGKTTLLNIIGGIDQPSNGAVEVGGQSVGKLSRKLRTRYRRDNVGFVFQFFNLVPTLTARENVEILAELTGPDARSRSRVALERVGVDDIADRFPAQLSGGQQQRVAIARAIVKQPPLLLCDEPTGSLDLVTGRQVLAALSDLARNGRQAVPQTVIVVTHNSEIARMADRVLWLHSGSIRKSEVNQNPVDASELDW</sequence>
<gene>
    <name evidence="5" type="ORF">BST11_14215</name>
</gene>
<evidence type="ECO:0000259" key="4">
    <source>
        <dbReference type="PROSITE" id="PS50893"/>
    </source>
</evidence>
<dbReference type="SUPFAM" id="SSF52540">
    <property type="entry name" value="P-loop containing nucleoside triphosphate hydrolases"/>
    <property type="match status" value="1"/>
</dbReference>
<dbReference type="InterPro" id="IPR017911">
    <property type="entry name" value="MacB-like_ATP-bd"/>
</dbReference>
<proteinExistence type="predicted"/>
<evidence type="ECO:0000313" key="5">
    <source>
        <dbReference type="EMBL" id="OQZ90164.1"/>
    </source>
</evidence>
<name>A0ABX3R866_9MYCO</name>
<dbReference type="InterPro" id="IPR003593">
    <property type="entry name" value="AAA+_ATPase"/>
</dbReference>
<evidence type="ECO:0000256" key="1">
    <source>
        <dbReference type="ARBA" id="ARBA00022448"/>
    </source>
</evidence>
<evidence type="ECO:0000256" key="2">
    <source>
        <dbReference type="ARBA" id="ARBA00022741"/>
    </source>
</evidence>
<reference evidence="5 6" key="1">
    <citation type="submission" date="2017-02" db="EMBL/GenBank/DDBJ databases">
        <title>The new phylogeny of genus Mycobacterium.</title>
        <authorList>
            <person name="Tortoli E."/>
            <person name="Trovato A."/>
            <person name="Cirillo D.M."/>
        </authorList>
    </citation>
    <scope>NUCLEOTIDE SEQUENCE [LARGE SCALE GENOMIC DNA]</scope>
    <source>
        <strain evidence="5 6">DSM 45230</strain>
    </source>
</reference>